<dbReference type="FunFam" id="3.40.50.720:FF:000053">
    <property type="entry name" value="Quinone oxidoreductase 1"/>
    <property type="match status" value="1"/>
</dbReference>
<dbReference type="AlphaFoldDB" id="A0A7M4DQ54"/>
<reference evidence="5 6" key="1">
    <citation type="submission" date="2019-11" db="EMBL/GenBank/DDBJ databases">
        <authorList>
            <person name="Criscuolo A."/>
        </authorList>
    </citation>
    <scope>NUCLEOTIDE SEQUENCE [LARGE SCALE GENOMIC DNA]</scope>
    <source>
        <strain evidence="5">CIP111667</strain>
    </source>
</reference>
<feature type="region of interest" description="Disordered" evidence="3">
    <location>
        <begin position="8"/>
        <end position="27"/>
    </location>
</feature>
<evidence type="ECO:0000256" key="2">
    <source>
        <dbReference type="ARBA" id="ARBA00023002"/>
    </source>
</evidence>
<keyword evidence="1" id="KW-0521">NADP</keyword>
<dbReference type="InterPro" id="IPR013149">
    <property type="entry name" value="ADH-like_C"/>
</dbReference>
<organism evidence="5 6">
    <name type="scientific">Occultella aeris</name>
    <dbReference type="NCBI Taxonomy" id="2761496"/>
    <lineage>
        <taxon>Bacteria</taxon>
        <taxon>Bacillati</taxon>
        <taxon>Actinomycetota</taxon>
        <taxon>Actinomycetes</taxon>
        <taxon>Micrococcales</taxon>
        <taxon>Ruaniaceae</taxon>
        <taxon>Occultella</taxon>
    </lineage>
</organism>
<dbReference type="Proteomes" id="UP000419743">
    <property type="component" value="Unassembled WGS sequence"/>
</dbReference>
<dbReference type="CDD" id="cd05286">
    <property type="entry name" value="QOR2"/>
    <property type="match status" value="1"/>
</dbReference>
<dbReference type="InterPro" id="IPR011032">
    <property type="entry name" value="GroES-like_sf"/>
</dbReference>
<dbReference type="Pfam" id="PF00107">
    <property type="entry name" value="ADH_zinc_N"/>
    <property type="match status" value="1"/>
</dbReference>
<dbReference type="GO" id="GO:0070402">
    <property type="term" value="F:NADPH binding"/>
    <property type="evidence" value="ECO:0007669"/>
    <property type="project" value="TreeGrafter"/>
</dbReference>
<dbReference type="InterPro" id="IPR013154">
    <property type="entry name" value="ADH-like_N"/>
</dbReference>
<proteinExistence type="predicted"/>
<feature type="domain" description="Enoyl reductase (ER)" evidence="4">
    <location>
        <begin position="10"/>
        <end position="326"/>
    </location>
</feature>
<dbReference type="SUPFAM" id="SSF51735">
    <property type="entry name" value="NAD(P)-binding Rossmann-fold domains"/>
    <property type="match status" value="1"/>
</dbReference>
<sequence length="328" mass="33768">MLAIEARAAGGPDVLTPTDRQAPAPQAGQVLVRTSGIGVNFYDTYVRSGVYPRQFPFVPGSEGAGEVIAVGDGVTHLSAGRLVAWSSSLTGSYAEEVLLAADAAIVVPDGVDPHLAAALPLQGMTAHMLVDGVFDVQPGQDVLLTAGAGGVGLLLTQLAVARGARVITTVSTAEKEALSRAAGASEVIRYTDLDDVTTELPQIVRDLTGGAGVHVAYDGVGRTTFDASLASVRRRGMLVLFGGASGQVPPFDLQRLNSSGSLFVSRPTLGHYTADPEELAYRSGAVFGALASGDLDVRVGATFPLARAADAHRALEGRETTGKVLLLP</sequence>
<dbReference type="GO" id="GO:0005829">
    <property type="term" value="C:cytosol"/>
    <property type="evidence" value="ECO:0007669"/>
    <property type="project" value="TreeGrafter"/>
</dbReference>
<gene>
    <name evidence="5" type="primary">qorA_4</name>
    <name evidence="5" type="ORF">HALOF300_04292</name>
</gene>
<dbReference type="EMBL" id="CACRYJ010000060">
    <property type="protein sequence ID" value="VZO39598.1"/>
    <property type="molecule type" value="Genomic_DNA"/>
</dbReference>
<dbReference type="SUPFAM" id="SSF50129">
    <property type="entry name" value="GroES-like"/>
    <property type="match status" value="1"/>
</dbReference>
<dbReference type="GO" id="GO:0003960">
    <property type="term" value="F:quinone reductase (NADPH) activity"/>
    <property type="evidence" value="ECO:0007669"/>
    <property type="project" value="UniProtKB-EC"/>
</dbReference>
<evidence type="ECO:0000256" key="1">
    <source>
        <dbReference type="ARBA" id="ARBA00022857"/>
    </source>
</evidence>
<dbReference type="EC" id="1.6.5.5" evidence="5"/>
<dbReference type="GO" id="GO:0035925">
    <property type="term" value="F:mRNA 3'-UTR AU-rich region binding"/>
    <property type="evidence" value="ECO:0007669"/>
    <property type="project" value="TreeGrafter"/>
</dbReference>
<accession>A0A7M4DQ54</accession>
<evidence type="ECO:0000256" key="3">
    <source>
        <dbReference type="SAM" id="MobiDB-lite"/>
    </source>
</evidence>
<dbReference type="InterPro" id="IPR036291">
    <property type="entry name" value="NAD(P)-bd_dom_sf"/>
</dbReference>
<dbReference type="Pfam" id="PF08240">
    <property type="entry name" value="ADH_N"/>
    <property type="match status" value="1"/>
</dbReference>
<dbReference type="Gene3D" id="3.90.180.10">
    <property type="entry name" value="Medium-chain alcohol dehydrogenases, catalytic domain"/>
    <property type="match status" value="1"/>
</dbReference>
<dbReference type="InterPro" id="IPR047618">
    <property type="entry name" value="QOR-like"/>
</dbReference>
<protein>
    <submittedName>
        <fullName evidence="5">Quinone oxidoreductase 1</fullName>
        <ecNumber evidence="5">1.6.5.5</ecNumber>
    </submittedName>
</protein>
<dbReference type="InterPro" id="IPR020843">
    <property type="entry name" value="ER"/>
</dbReference>
<name>A0A7M4DQ54_9MICO</name>
<dbReference type="SMART" id="SM00829">
    <property type="entry name" value="PKS_ER"/>
    <property type="match status" value="1"/>
</dbReference>
<dbReference type="RefSeq" id="WP_156742904.1">
    <property type="nucleotide sequence ID" value="NZ_CACRYJ010000060.1"/>
</dbReference>
<comment type="caution">
    <text evidence="5">The sequence shown here is derived from an EMBL/GenBank/DDBJ whole genome shotgun (WGS) entry which is preliminary data.</text>
</comment>
<evidence type="ECO:0000259" key="4">
    <source>
        <dbReference type="SMART" id="SM00829"/>
    </source>
</evidence>
<evidence type="ECO:0000313" key="5">
    <source>
        <dbReference type="EMBL" id="VZO39598.1"/>
    </source>
</evidence>
<evidence type="ECO:0000313" key="6">
    <source>
        <dbReference type="Proteomes" id="UP000419743"/>
    </source>
</evidence>
<keyword evidence="2 5" id="KW-0560">Oxidoreductase</keyword>
<keyword evidence="6" id="KW-1185">Reference proteome</keyword>
<dbReference type="Gene3D" id="3.40.50.720">
    <property type="entry name" value="NAD(P)-binding Rossmann-like Domain"/>
    <property type="match status" value="1"/>
</dbReference>
<dbReference type="PANTHER" id="PTHR48106">
    <property type="entry name" value="QUINONE OXIDOREDUCTASE PIG3-RELATED"/>
    <property type="match status" value="1"/>
</dbReference>
<dbReference type="PANTHER" id="PTHR48106:SF13">
    <property type="entry name" value="QUINONE OXIDOREDUCTASE-RELATED"/>
    <property type="match status" value="1"/>
</dbReference>